<feature type="region of interest" description="Disordered" evidence="5">
    <location>
        <begin position="1"/>
        <end position="27"/>
    </location>
</feature>
<dbReference type="InterPro" id="IPR037197">
    <property type="entry name" value="WWE_dom_sf"/>
</dbReference>
<accession>A0A0E9XM79</accession>
<evidence type="ECO:0000259" key="6">
    <source>
        <dbReference type="PROSITE" id="PS50918"/>
    </source>
</evidence>
<dbReference type="GO" id="GO:0008270">
    <property type="term" value="F:zinc ion binding"/>
    <property type="evidence" value="ECO:0007669"/>
    <property type="project" value="InterPro"/>
</dbReference>
<dbReference type="UniPathway" id="UPA00143"/>
<dbReference type="PANTHER" id="PTHR45740">
    <property type="entry name" value="POLY [ADP-RIBOSE] POLYMERASE"/>
    <property type="match status" value="1"/>
</dbReference>
<dbReference type="AlphaFoldDB" id="A0A0E9XM79"/>
<dbReference type="EMBL" id="GBXM01004745">
    <property type="protein sequence ID" value="JAI03833.1"/>
    <property type="molecule type" value="Transcribed_RNA"/>
</dbReference>
<dbReference type="SMART" id="SM00678">
    <property type="entry name" value="WWE"/>
    <property type="match status" value="1"/>
</dbReference>
<dbReference type="InterPro" id="IPR018123">
    <property type="entry name" value="WWE-dom_subgr"/>
</dbReference>
<dbReference type="PANTHER" id="PTHR45740:SF14">
    <property type="entry name" value="NOVEL PROTEIN"/>
    <property type="match status" value="1"/>
</dbReference>
<dbReference type="Gene3D" id="3.30.720.50">
    <property type="match status" value="1"/>
</dbReference>
<dbReference type="GO" id="GO:0005634">
    <property type="term" value="C:nucleus"/>
    <property type="evidence" value="ECO:0007669"/>
    <property type="project" value="UniProtKB-SubCell"/>
</dbReference>
<protein>
    <recommendedName>
        <fullName evidence="6">WWE domain-containing protein</fullName>
    </recommendedName>
</protein>
<name>A0A0E9XM79_ANGAN</name>
<proteinExistence type="inferred from homology"/>
<reference evidence="7" key="1">
    <citation type="submission" date="2014-11" db="EMBL/GenBank/DDBJ databases">
        <authorList>
            <person name="Amaro Gonzalez C."/>
        </authorList>
    </citation>
    <scope>NUCLEOTIDE SEQUENCE</scope>
</reference>
<evidence type="ECO:0000313" key="7">
    <source>
        <dbReference type="EMBL" id="JAI03833.1"/>
    </source>
</evidence>
<evidence type="ECO:0000256" key="5">
    <source>
        <dbReference type="SAM" id="MobiDB-lite"/>
    </source>
</evidence>
<evidence type="ECO:0000256" key="3">
    <source>
        <dbReference type="ARBA" id="ARBA00023242"/>
    </source>
</evidence>
<reference evidence="7" key="2">
    <citation type="journal article" date="2015" name="Fish Shellfish Immunol.">
        <title>Early steps in the European eel (Anguilla anguilla)-Vibrio vulnificus interaction in the gills: Role of the RtxA13 toxin.</title>
        <authorList>
            <person name="Callol A."/>
            <person name="Pajuelo D."/>
            <person name="Ebbesson L."/>
            <person name="Teles M."/>
            <person name="MacKenzie S."/>
            <person name="Amaro C."/>
        </authorList>
    </citation>
    <scope>NUCLEOTIDE SEQUENCE</scope>
</reference>
<dbReference type="PROSITE" id="PS50918">
    <property type="entry name" value="WWE"/>
    <property type="match status" value="1"/>
</dbReference>
<dbReference type="GO" id="GO:1990404">
    <property type="term" value="F:NAD+-protein mono-ADP-ribosyltransferase activity"/>
    <property type="evidence" value="ECO:0007669"/>
    <property type="project" value="TreeGrafter"/>
</dbReference>
<comment type="similarity">
    <text evidence="4">Belongs to the ARTD/PARP family.</text>
</comment>
<keyword evidence="3" id="KW-0539">Nucleus</keyword>
<organism evidence="7">
    <name type="scientific">Anguilla anguilla</name>
    <name type="common">European freshwater eel</name>
    <name type="synonym">Muraena anguilla</name>
    <dbReference type="NCBI Taxonomy" id="7936"/>
    <lineage>
        <taxon>Eukaryota</taxon>
        <taxon>Metazoa</taxon>
        <taxon>Chordata</taxon>
        <taxon>Craniata</taxon>
        <taxon>Vertebrata</taxon>
        <taxon>Euteleostomi</taxon>
        <taxon>Actinopterygii</taxon>
        <taxon>Neopterygii</taxon>
        <taxon>Teleostei</taxon>
        <taxon>Anguilliformes</taxon>
        <taxon>Anguillidae</taxon>
        <taxon>Anguilla</taxon>
    </lineage>
</organism>
<dbReference type="InterPro" id="IPR051712">
    <property type="entry name" value="ARTD-AVP"/>
</dbReference>
<dbReference type="GO" id="GO:0003950">
    <property type="term" value="F:NAD+ poly-ADP-ribosyltransferase activity"/>
    <property type="evidence" value="ECO:0007669"/>
    <property type="project" value="TreeGrafter"/>
</dbReference>
<dbReference type="GO" id="GO:0016567">
    <property type="term" value="P:protein ubiquitination"/>
    <property type="evidence" value="ECO:0007669"/>
    <property type="project" value="UniProtKB-UniPathway"/>
</dbReference>
<evidence type="ECO:0000256" key="1">
    <source>
        <dbReference type="ARBA" id="ARBA00004123"/>
    </source>
</evidence>
<dbReference type="InterPro" id="IPR004170">
    <property type="entry name" value="WWE_dom"/>
</dbReference>
<evidence type="ECO:0000256" key="2">
    <source>
        <dbReference type="ARBA" id="ARBA00004906"/>
    </source>
</evidence>
<sequence length="121" mass="13712">MSQENFRNGRKRDVARRPKLMIPQDRGGSVTAALQGLGVSSPTWEFEGNSGKWYIFKHRSGTDTESSVSSAEIEAQFQRNPQGSMNFTVSGQQYTLDFSDMTQTNLNTHNVRRVRRSSHSR</sequence>
<comment type="pathway">
    <text evidence="2">Protein modification; protein ubiquitination.</text>
</comment>
<evidence type="ECO:0000256" key="4">
    <source>
        <dbReference type="ARBA" id="ARBA00024347"/>
    </source>
</evidence>
<feature type="domain" description="WWE" evidence="6">
    <location>
        <begin position="29"/>
        <end position="116"/>
    </location>
</feature>
<dbReference type="SUPFAM" id="SSF117839">
    <property type="entry name" value="WWE domain"/>
    <property type="match status" value="1"/>
</dbReference>
<dbReference type="Pfam" id="PF02825">
    <property type="entry name" value="WWE"/>
    <property type="match status" value="1"/>
</dbReference>
<comment type="subcellular location">
    <subcellularLocation>
        <location evidence="1">Nucleus</location>
    </subcellularLocation>
</comment>